<evidence type="ECO:0000313" key="1">
    <source>
        <dbReference type="EMBL" id="PNU06011.1"/>
    </source>
</evidence>
<dbReference type="Proteomes" id="UP000236327">
    <property type="component" value="Unassembled WGS sequence"/>
</dbReference>
<sequence length="67" mass="7259">MDYRVRLIPRLHPVDAKGQPGPDAPVFEIAFPEASIQTLRGRAERITGQRSARIIAGDTSCDGAPLC</sequence>
<dbReference type="OrthoDB" id="7571811at2"/>
<dbReference type="EMBL" id="LYMM01000014">
    <property type="protein sequence ID" value="PNU06011.1"/>
    <property type="molecule type" value="Genomic_DNA"/>
</dbReference>
<organism evidence="1 2">
    <name type="scientific">Novosphingobium guangzhouense</name>
    <dbReference type="NCBI Taxonomy" id="1850347"/>
    <lineage>
        <taxon>Bacteria</taxon>
        <taxon>Pseudomonadati</taxon>
        <taxon>Pseudomonadota</taxon>
        <taxon>Alphaproteobacteria</taxon>
        <taxon>Sphingomonadales</taxon>
        <taxon>Sphingomonadaceae</taxon>
        <taxon>Novosphingobium</taxon>
    </lineage>
</organism>
<reference evidence="1 2" key="1">
    <citation type="submission" date="2016-05" db="EMBL/GenBank/DDBJ databases">
        <title>Complete genome sequence of Novosphingobium guangzhouense SA925(T).</title>
        <authorList>
            <person name="Sha S."/>
        </authorList>
    </citation>
    <scope>NUCLEOTIDE SEQUENCE [LARGE SCALE GENOMIC DNA]</scope>
    <source>
        <strain evidence="1 2">SA925</strain>
    </source>
</reference>
<accession>A0A2K2G4P5</accession>
<evidence type="ECO:0000313" key="2">
    <source>
        <dbReference type="Proteomes" id="UP000236327"/>
    </source>
</evidence>
<name>A0A2K2G4P5_9SPHN</name>
<dbReference type="AlphaFoldDB" id="A0A2K2G4P5"/>
<proteinExistence type="predicted"/>
<protein>
    <submittedName>
        <fullName evidence="1">Uncharacterized protein</fullName>
    </submittedName>
</protein>
<gene>
    <name evidence="1" type="ORF">A8V01_13155</name>
</gene>
<comment type="caution">
    <text evidence="1">The sequence shown here is derived from an EMBL/GenBank/DDBJ whole genome shotgun (WGS) entry which is preliminary data.</text>
</comment>
<keyword evidence="2" id="KW-1185">Reference proteome</keyword>